<proteinExistence type="predicted"/>
<accession>A0ABX1FWX5</accession>
<dbReference type="Pfam" id="PF13576">
    <property type="entry name" value="Pentapeptide_3"/>
    <property type="match status" value="1"/>
</dbReference>
<dbReference type="Proteomes" id="UP001515943">
    <property type="component" value="Unassembled WGS sequence"/>
</dbReference>
<name>A0ABX1FWX5_9PSEU</name>
<dbReference type="InterPro" id="IPR001646">
    <property type="entry name" value="5peptide_repeat"/>
</dbReference>
<comment type="caution">
    <text evidence="1">The sequence shown here is derived from an EMBL/GenBank/DDBJ whole genome shotgun (WGS) entry which is preliminary data.</text>
</comment>
<dbReference type="RefSeq" id="WP_167979674.1">
    <property type="nucleotide sequence ID" value="NZ_VSRL01000313.1"/>
</dbReference>
<protein>
    <recommendedName>
        <fullName evidence="3">Pentapeptide repeat-containing protein</fullName>
    </recommendedName>
</protein>
<gene>
    <name evidence="1" type="ORF">FXN61_42655</name>
</gene>
<keyword evidence="2" id="KW-1185">Reference proteome</keyword>
<organism evidence="1 2">
    <name type="scientific">Lentzea indica</name>
    <dbReference type="NCBI Taxonomy" id="2604800"/>
    <lineage>
        <taxon>Bacteria</taxon>
        <taxon>Bacillati</taxon>
        <taxon>Actinomycetota</taxon>
        <taxon>Actinomycetes</taxon>
        <taxon>Pseudonocardiales</taxon>
        <taxon>Pseudonocardiaceae</taxon>
        <taxon>Lentzea</taxon>
    </lineage>
</organism>
<dbReference type="Gene3D" id="2.160.20.80">
    <property type="entry name" value="E3 ubiquitin-protein ligase SopA"/>
    <property type="match status" value="1"/>
</dbReference>
<evidence type="ECO:0000313" key="1">
    <source>
        <dbReference type="EMBL" id="NKE63071.1"/>
    </source>
</evidence>
<reference evidence="1 2" key="1">
    <citation type="submission" date="2019-08" db="EMBL/GenBank/DDBJ databases">
        <title>Lentzea from Indian Himalayas.</title>
        <authorList>
            <person name="Mandal S."/>
            <person name="Mallick Gupta A."/>
            <person name="Maiti P.K."/>
            <person name="Sarkar J."/>
            <person name="Mandal S."/>
        </authorList>
    </citation>
    <scope>NUCLEOTIDE SEQUENCE [LARGE SCALE GENOMIC DNA]</scope>
    <source>
        <strain evidence="1 2">PSKA42</strain>
    </source>
</reference>
<evidence type="ECO:0000313" key="2">
    <source>
        <dbReference type="Proteomes" id="UP001515943"/>
    </source>
</evidence>
<evidence type="ECO:0008006" key="3">
    <source>
        <dbReference type="Google" id="ProtNLM"/>
    </source>
</evidence>
<dbReference type="EMBL" id="VSRL01000313">
    <property type="protein sequence ID" value="NKE63071.1"/>
    <property type="molecule type" value="Genomic_DNA"/>
</dbReference>
<sequence>MSTGVLLGGAGIFTLYVTARRQHTQELELAQREAAHNHTVTAFEHTVADTEKSRKLAERIADSNERDAAARRVTELFAKAVEQLGSTAAAVRLGGLYALDRLAQTNEDQRQTVINVICAYLRMPYDARTPLDLRRQLETEGGVKQRGDDRVRREEKQVRLAAQRILVEHMPTRGAADQPASWGTFTLNLTGAVLFELDPDGREVGPAQFRDATFHGFTSFRSTVFTGPAEFNVATFANHAMFHGAEFLDAADFYRTRFESVHRFRDSTFRSKARFDHAIFEGDTDLHTAHVTDDARLSLKDTTLRFTPGPGSEWRVVDPQYPAGWGVKLTETDSEGTRFVTIGRVRPARPGPEATT</sequence>